<dbReference type="Gene3D" id="3.50.50.60">
    <property type="entry name" value="FAD/NAD(P)-binding domain"/>
    <property type="match status" value="2"/>
</dbReference>
<name>A0A4D7QL71_9HYPH</name>
<dbReference type="PANTHER" id="PTHR43539">
    <property type="entry name" value="FLAVIN-BINDING MONOOXYGENASE-LIKE PROTEIN (AFU_ORTHOLOGUE AFUA_4G09220)"/>
    <property type="match status" value="1"/>
</dbReference>
<sequence length="593" mass="64738">MQDPKAEIDAWLARFEAALAEGGDAAAALFADDGYWRDLLAFTWTIHTLEGRPAIAAMLSERAADVGASNWVSEDGATRGANGTAEGLIRFETAQGAGRGHVRIQDGRALTLLTTLQSLKGFEEKRGPTRDRGVEHGVRQGRKSWLERRQQEEASLGHSVQPYCLIIGGGQGGIGLGARLKRLGVPTLIIDKRDKPGDTWRSRYKSLCLHDPVWYNHLPYLPFPDHWPVFIPKDQIGDWLEAYAKVMELNYWGATEALSATYDEAKAEWTVEVRRGGEVIVLKPKQVVIATGMSGFPQLPDFPGMADFKGEQHHSSGHRGGEGYAGKSCVVIGSNNSAHDIAADLWENGADVTMVQRSSTLVVKSETLMEFTWGRLFSEQALAAGITTDKADILMASMPYGMLPKVQKPVYELIQKRDADLYDRLRARGFMLDFGEDGTGLGLKYLRRGSGYYIDVGASELIANGSVKLKSGVAVTAIEADGVRLDDGSLLAADLIVYATGYGPMSQWVEKLVSKDAADKVGPIWGLGSGTTRDPGPWAGELRAMWKPTGQPGLWLHGGNLQQSRHYSSYLALQLKARMEGLPTPVYQAPVPR</sequence>
<protein>
    <submittedName>
        <fullName evidence="2">NAD(P)/FAD-dependent oxidoreductase</fullName>
    </submittedName>
</protein>
<keyword evidence="1" id="KW-0560">Oxidoreductase</keyword>
<dbReference type="PANTHER" id="PTHR43539:SF68">
    <property type="entry name" value="FLAVIN-BINDING MONOOXYGENASE-LIKE PROTEIN (AFU_ORTHOLOGUE AFUA_4G09220)"/>
    <property type="match status" value="1"/>
</dbReference>
<dbReference type="SUPFAM" id="SSF54427">
    <property type="entry name" value="NTF2-like"/>
    <property type="match status" value="1"/>
</dbReference>
<dbReference type="GO" id="GO:0004497">
    <property type="term" value="F:monooxygenase activity"/>
    <property type="evidence" value="ECO:0007669"/>
    <property type="project" value="TreeGrafter"/>
</dbReference>
<evidence type="ECO:0000256" key="1">
    <source>
        <dbReference type="ARBA" id="ARBA00023002"/>
    </source>
</evidence>
<dbReference type="Proteomes" id="UP000298588">
    <property type="component" value="Chromosome"/>
</dbReference>
<reference evidence="2 3" key="1">
    <citation type="submission" date="2019-04" db="EMBL/GenBank/DDBJ databases">
        <title>Phreatobacter aquaticus sp. nov.</title>
        <authorList>
            <person name="Choi A."/>
            <person name="Baek K."/>
        </authorList>
    </citation>
    <scope>NUCLEOTIDE SEQUENCE [LARGE SCALE GENOMIC DNA]</scope>
    <source>
        <strain evidence="2 3">NMCR1094</strain>
    </source>
</reference>
<dbReference type="OrthoDB" id="9808049at2"/>
<dbReference type="InterPro" id="IPR050982">
    <property type="entry name" value="Auxin_biosynth/cation_transpt"/>
</dbReference>
<dbReference type="KEGG" id="paqt:E8L99_10310"/>
<dbReference type="InterPro" id="IPR036188">
    <property type="entry name" value="FAD/NAD-bd_sf"/>
</dbReference>
<evidence type="ECO:0000313" key="2">
    <source>
        <dbReference type="EMBL" id="QCK86116.1"/>
    </source>
</evidence>
<gene>
    <name evidence="2" type="ORF">E8L99_10310</name>
</gene>
<dbReference type="PRINTS" id="PR00411">
    <property type="entry name" value="PNDRDTASEI"/>
</dbReference>
<dbReference type="GO" id="GO:0050660">
    <property type="term" value="F:flavin adenine dinucleotide binding"/>
    <property type="evidence" value="ECO:0007669"/>
    <property type="project" value="TreeGrafter"/>
</dbReference>
<dbReference type="RefSeq" id="WP_137099448.1">
    <property type="nucleotide sequence ID" value="NZ_CP039865.1"/>
</dbReference>
<dbReference type="SUPFAM" id="SSF51905">
    <property type="entry name" value="FAD/NAD(P)-binding domain"/>
    <property type="match status" value="2"/>
</dbReference>
<evidence type="ECO:0000313" key="3">
    <source>
        <dbReference type="Proteomes" id="UP000298588"/>
    </source>
</evidence>
<dbReference type="EMBL" id="CP039865">
    <property type="protein sequence ID" value="QCK86116.1"/>
    <property type="molecule type" value="Genomic_DNA"/>
</dbReference>
<organism evidence="2 3">
    <name type="scientific">Phreatobacter aquaticus</name>
    <dbReference type="NCBI Taxonomy" id="2570229"/>
    <lineage>
        <taxon>Bacteria</taxon>
        <taxon>Pseudomonadati</taxon>
        <taxon>Pseudomonadota</taxon>
        <taxon>Alphaproteobacteria</taxon>
        <taxon>Hyphomicrobiales</taxon>
        <taxon>Phreatobacteraceae</taxon>
        <taxon>Phreatobacter</taxon>
    </lineage>
</organism>
<dbReference type="Pfam" id="PF13738">
    <property type="entry name" value="Pyr_redox_3"/>
    <property type="match status" value="1"/>
</dbReference>
<dbReference type="AlphaFoldDB" id="A0A4D7QL71"/>
<accession>A0A4D7QL71</accession>
<proteinExistence type="predicted"/>
<dbReference type="InterPro" id="IPR032710">
    <property type="entry name" value="NTF2-like_dom_sf"/>
</dbReference>
<keyword evidence="3" id="KW-1185">Reference proteome</keyword>